<evidence type="ECO:0000256" key="1">
    <source>
        <dbReference type="SAM" id="MobiDB-lite"/>
    </source>
</evidence>
<keyword evidence="2" id="KW-0472">Membrane</keyword>
<evidence type="ECO:0000313" key="4">
    <source>
        <dbReference type="EMBL" id="PNE30655.1"/>
    </source>
</evidence>
<reference evidence="5" key="2">
    <citation type="submission" date="2015-07" db="EMBL/GenBank/DDBJ databases">
        <authorList>
            <person name="Graham D.E."/>
            <person name="Giannone R.J."/>
            <person name="Gulvik C.A."/>
            <person name="Hettich R.L."/>
            <person name="Klingeman D.M."/>
            <person name="Mahan K.M."/>
            <person name="Parry R.J."/>
            <person name="Spain J.C."/>
        </authorList>
    </citation>
    <scope>NUCLEOTIDE SEQUENCE [LARGE SCALE GENOMIC DNA]</scope>
    <source>
        <strain evidence="5">ATCC 27428</strain>
    </source>
</reference>
<sequence>MADDHRYDWLEDWLDDDAVERLLSDPAGAEGTADAPTPPTPGAGATLEEDPRTAAPPAPSATPPEAAALLAALRSLTPPPAAPDRPLPGEEAALAAFRAARAVPATAAEPTAPAPATERPTRVDAPVVPIGSARRRRLGRRWRPVEVGVAMAIAGCALGGVAVAAGTGVLPAPFKRSGGEPAAGASVSALENGGAGTTEPGAPGAAPSYGAPRESGRPSASATPGAEATTGHGGGRDAGPGESPSETPRRHDGGRDDREGDGRDDNRDDRKDNGKGKERDKDPGTGTTTLATRLCRDYLSAQHWRAVDENDIRTLERSAGAGASAIRKYCEKLLDGGGVRNPARGEAATPSGVPGVGTGALVVPGVPGPVGLTTRGM</sequence>
<dbReference type="AlphaFoldDB" id="A0A2N8NPF3"/>
<evidence type="ECO:0000313" key="6">
    <source>
        <dbReference type="Proteomes" id="UP000528608"/>
    </source>
</evidence>
<dbReference type="OrthoDB" id="4339186at2"/>
<name>A0A2N8NPF3_STREU</name>
<evidence type="ECO:0008006" key="7">
    <source>
        <dbReference type="Google" id="ProtNLM"/>
    </source>
</evidence>
<feature type="compositionally biased region" description="Basic and acidic residues" evidence="1">
    <location>
        <begin position="247"/>
        <end position="283"/>
    </location>
</feature>
<feature type="compositionally biased region" description="Low complexity" evidence="1">
    <location>
        <begin position="26"/>
        <end position="35"/>
    </location>
</feature>
<feature type="compositionally biased region" description="Low complexity" evidence="1">
    <location>
        <begin position="63"/>
        <end position="76"/>
    </location>
</feature>
<comment type="caution">
    <text evidence="4">The sequence shown here is derived from an EMBL/GenBank/DDBJ whole genome shotgun (WGS) entry which is preliminary data.</text>
</comment>
<keyword evidence="2" id="KW-1133">Transmembrane helix</keyword>
<feature type="compositionally biased region" description="Low complexity" evidence="1">
    <location>
        <begin position="197"/>
        <end position="212"/>
    </location>
</feature>
<proteinExistence type="predicted"/>
<dbReference type="EMBL" id="JACHJF010000008">
    <property type="protein sequence ID" value="MBB5119627.1"/>
    <property type="molecule type" value="Genomic_DNA"/>
</dbReference>
<keyword evidence="2" id="KW-0812">Transmembrane</keyword>
<evidence type="ECO:0000313" key="5">
    <source>
        <dbReference type="Proteomes" id="UP000235945"/>
    </source>
</evidence>
<dbReference type="EMBL" id="LGUI01000011">
    <property type="protein sequence ID" value="PNE30655.1"/>
    <property type="molecule type" value="Genomic_DNA"/>
</dbReference>
<evidence type="ECO:0000313" key="3">
    <source>
        <dbReference type="EMBL" id="MBB5119627.1"/>
    </source>
</evidence>
<feature type="compositionally biased region" description="Pro residues" evidence="1">
    <location>
        <begin position="77"/>
        <end position="86"/>
    </location>
</feature>
<accession>A0A2N8NPF3</accession>
<reference evidence="4" key="1">
    <citation type="submission" date="2015-07" db="EMBL/GenBank/DDBJ databases">
        <authorList>
            <person name="Noorani M."/>
        </authorList>
    </citation>
    <scope>NUCLEOTIDE SEQUENCE [LARGE SCALE GENOMIC DNA]</scope>
    <source>
        <strain evidence="4">ATCC 27428</strain>
    </source>
</reference>
<protein>
    <recommendedName>
        <fullName evidence="7">Extensin</fullName>
    </recommendedName>
</protein>
<dbReference type="Proteomes" id="UP000528608">
    <property type="component" value="Unassembled WGS sequence"/>
</dbReference>
<gene>
    <name evidence="4" type="ORF">AF335_28045</name>
    <name evidence="3" type="ORF">FHS36_003060</name>
</gene>
<organism evidence="4 5">
    <name type="scientific">Streptomyces eurocidicus</name>
    <name type="common">Streptoverticillium eurocidicus</name>
    <dbReference type="NCBI Taxonomy" id="66423"/>
    <lineage>
        <taxon>Bacteria</taxon>
        <taxon>Bacillati</taxon>
        <taxon>Actinomycetota</taxon>
        <taxon>Actinomycetes</taxon>
        <taxon>Kitasatosporales</taxon>
        <taxon>Streptomycetaceae</taxon>
        <taxon>Streptomyces</taxon>
    </lineage>
</organism>
<keyword evidence="5" id="KW-1185">Reference proteome</keyword>
<dbReference type="RefSeq" id="WP_102921310.1">
    <property type="nucleotide sequence ID" value="NZ_JACHJF010000008.1"/>
</dbReference>
<dbReference type="Proteomes" id="UP000235945">
    <property type="component" value="Unassembled WGS sequence"/>
</dbReference>
<feature type="compositionally biased region" description="Low complexity" evidence="1">
    <location>
        <begin position="90"/>
        <end position="118"/>
    </location>
</feature>
<feature type="transmembrane region" description="Helical" evidence="2">
    <location>
        <begin position="145"/>
        <end position="170"/>
    </location>
</feature>
<feature type="region of interest" description="Disordered" evidence="1">
    <location>
        <begin position="22"/>
        <end position="128"/>
    </location>
</feature>
<feature type="region of interest" description="Disordered" evidence="1">
    <location>
        <begin position="170"/>
        <end position="289"/>
    </location>
</feature>
<evidence type="ECO:0000256" key="2">
    <source>
        <dbReference type="SAM" id="Phobius"/>
    </source>
</evidence>
<reference evidence="3 6" key="3">
    <citation type="submission" date="2020-08" db="EMBL/GenBank/DDBJ databases">
        <title>Genomic Encyclopedia of Type Strains, Phase III (KMG-III): the genomes of soil and plant-associated and newly described type strains.</title>
        <authorList>
            <person name="Whitman W."/>
        </authorList>
    </citation>
    <scope>NUCLEOTIDE SEQUENCE [LARGE SCALE GENOMIC DNA]</scope>
    <source>
        <strain evidence="3 6">CECT 3259</strain>
    </source>
</reference>